<reference evidence="5" key="1">
    <citation type="submission" date="2015-02" db="EMBL/GenBank/DDBJ databases">
        <title>Genome sequencing for Strongylocentrotus purpuratus.</title>
        <authorList>
            <person name="Murali S."/>
            <person name="Liu Y."/>
            <person name="Vee V."/>
            <person name="English A."/>
            <person name="Wang M."/>
            <person name="Skinner E."/>
            <person name="Han Y."/>
            <person name="Muzny D.M."/>
            <person name="Worley K.C."/>
            <person name="Gibbs R.A."/>
        </authorList>
    </citation>
    <scope>NUCLEOTIDE SEQUENCE</scope>
</reference>
<dbReference type="InterPro" id="IPR025592">
    <property type="entry name" value="DUF4347"/>
</dbReference>
<proteinExistence type="predicted"/>
<evidence type="ECO:0008006" key="6">
    <source>
        <dbReference type="Google" id="ProtNLM"/>
    </source>
</evidence>
<dbReference type="Proteomes" id="UP000007110">
    <property type="component" value="Unassembled WGS sequence"/>
</dbReference>
<feature type="domain" description="DH" evidence="2">
    <location>
        <begin position="777"/>
        <end position="965"/>
    </location>
</feature>
<dbReference type="Gene3D" id="1.20.1280.50">
    <property type="match status" value="1"/>
</dbReference>
<feature type="region of interest" description="Disordered" evidence="1">
    <location>
        <begin position="1"/>
        <end position="31"/>
    </location>
</feature>
<evidence type="ECO:0000313" key="4">
    <source>
        <dbReference type="EnsemblMetazoa" id="XP_030851309"/>
    </source>
</evidence>
<feature type="compositionally biased region" description="Polar residues" evidence="1">
    <location>
        <begin position="680"/>
        <end position="691"/>
    </location>
</feature>
<protein>
    <recommendedName>
        <fullName evidence="6">DH domain-containing protein</fullName>
    </recommendedName>
</protein>
<dbReference type="RefSeq" id="XP_030851309.1">
    <property type="nucleotide sequence ID" value="XM_030995449.1"/>
</dbReference>
<dbReference type="Pfam" id="PF00621">
    <property type="entry name" value="RhoGEF"/>
    <property type="match status" value="1"/>
</dbReference>
<dbReference type="SUPFAM" id="SSF50729">
    <property type="entry name" value="PH domain-like"/>
    <property type="match status" value="1"/>
</dbReference>
<dbReference type="InterPro" id="IPR036047">
    <property type="entry name" value="F-box-like_dom_sf"/>
</dbReference>
<dbReference type="InterPro" id="IPR052805">
    <property type="entry name" value="GEF_Ubiquitin-Prot_Reg"/>
</dbReference>
<accession>A0A7M7PJU0</accession>
<feature type="compositionally biased region" description="Polar residues" evidence="1">
    <location>
        <begin position="55"/>
        <end position="74"/>
    </location>
</feature>
<dbReference type="GO" id="GO:0005085">
    <property type="term" value="F:guanyl-nucleotide exchange factor activity"/>
    <property type="evidence" value="ECO:0007669"/>
    <property type="project" value="InterPro"/>
</dbReference>
<dbReference type="AlphaFoldDB" id="A0A7M7PJU0"/>
<dbReference type="Gene3D" id="2.30.29.30">
    <property type="entry name" value="Pleckstrin-homology domain (PH domain)/Phosphotyrosine-binding domain (PTB)"/>
    <property type="match status" value="1"/>
</dbReference>
<name>A0A7M7PJU0_STRPU</name>
<dbReference type="KEGG" id="spu:574749"/>
<evidence type="ECO:0000259" key="2">
    <source>
        <dbReference type="PROSITE" id="PS50010"/>
    </source>
</evidence>
<dbReference type="Gene3D" id="1.20.900.10">
    <property type="entry name" value="Dbl homology (DH) domain"/>
    <property type="match status" value="1"/>
</dbReference>
<feature type="region of interest" description="Disordered" evidence="1">
    <location>
        <begin position="721"/>
        <end position="777"/>
    </location>
</feature>
<dbReference type="CDD" id="cd00160">
    <property type="entry name" value="RhoGEF"/>
    <property type="match status" value="1"/>
</dbReference>
<dbReference type="OrthoDB" id="660555at2759"/>
<keyword evidence="5" id="KW-1185">Reference proteome</keyword>
<feature type="region of interest" description="Disordered" evidence="1">
    <location>
        <begin position="47"/>
        <end position="74"/>
    </location>
</feature>
<feature type="domain" description="F-box" evidence="3">
    <location>
        <begin position="151"/>
        <end position="197"/>
    </location>
</feature>
<dbReference type="Pfam" id="PF14252">
    <property type="entry name" value="DUF4347"/>
    <property type="match status" value="1"/>
</dbReference>
<evidence type="ECO:0000313" key="5">
    <source>
        <dbReference type="Proteomes" id="UP000007110"/>
    </source>
</evidence>
<dbReference type="OMA" id="CHEEEPG"/>
<dbReference type="EnsemblMetazoa" id="XM_030995449">
    <property type="protein sequence ID" value="XP_030851309"/>
    <property type="gene ID" value="LOC574749"/>
</dbReference>
<feature type="compositionally biased region" description="Polar residues" evidence="1">
    <location>
        <begin position="740"/>
        <end position="773"/>
    </location>
</feature>
<dbReference type="SUPFAM" id="SSF48065">
    <property type="entry name" value="DBL homology domain (DH-domain)"/>
    <property type="match status" value="1"/>
</dbReference>
<feature type="region of interest" description="Disordered" evidence="1">
    <location>
        <begin position="266"/>
        <end position="290"/>
    </location>
</feature>
<dbReference type="PANTHER" id="PTHR46857">
    <property type="entry name" value="EPITHELIAL CELL-TRANSFORMING SEQUENCE 2 ONCOGENE-LIKE"/>
    <property type="match status" value="1"/>
</dbReference>
<dbReference type="InterPro" id="IPR011993">
    <property type="entry name" value="PH-like_dom_sf"/>
</dbReference>
<dbReference type="GeneID" id="574749"/>
<dbReference type="InterPro" id="IPR035899">
    <property type="entry name" value="DBL_dom_sf"/>
</dbReference>
<dbReference type="InterPro" id="IPR001810">
    <property type="entry name" value="F-box_dom"/>
</dbReference>
<sequence>MSNSSTKLIPRPRTSSNPLSRSLPVATAGASGTAPAADRVLKYRAEHSGDRSLKKTAQVSPLQMSTPSMRSGTTFKTNKLQTKNSTWTPILHKPSNEQLYLERRDLTAHWFDLWTDSQRKRFLQFLLVHCKRSQLVFIQQFFDSKIPLTHVDFTKILPRFLCLYIFSFLDPRSLSRASMVCWHWKFVSEQDELWIHKCLRHGWLLPYVPRENEFGAWKKHYIKCFRSLDVTQPNEKSDRYGKLGDGSTLAEKEYLRKLKAGRTKELPLNPHPYAERGPWLDPDPRPQDTEKAFKSMADSANPTFGLSKAHQRSWTEPARNFEYGLESGDRKKQHRVNQDVEETIGNGRSLATSLSACIAIELSESPDKINKAWAKPEVQPVSRRPDLSRGGDYSAFKETSKHDVGSKVIRGDSPFRILLISSEVPAYQLLVSAAKPDVLPIVYEYNGSTIESLLEMLQATVGSHQARSIGLFTLGEDSVRIIREMAITAKMIEHPDIKNFWESFSQCIESAKEGGSMDFFAPLEATAGGHEMMSRLSSLLGLRLSSPATLSPTRFDYVTGEWLDTAHTRPNPSPHSLYFQAGPLQAWQALAGRVAEATTRCSEDLRGFFVQRREQLLHRVTGDVVLQELGEDGLSVCDQIMEALREALEELARHPDQPNPAAFLGETLLKVSGQPVPPQGMTNGVSDGATRQSKKMSGLKLASESQDDLSIGEDIEEEIEEEYDEGSEQELIKPTKSRSKPIQSKTFLRTHSKPSTMKQTFQSMQLTTPPGKTQSERRRALANEILDSERVYLRRLNIIHNVYFERLAAALRSNHAIIGQTNISLIFTDTNNILNVTRGLFEELKGRVESWSVQMCLGDCFIKFQSKLKAYTNFHNNYAIVLSTIDKCREQEPSFRAFLKQHDSSASSEMMTLDELLLGVAHHIHHYTRLLLAIHHATPDDHPDKEDLMTAIDTFRQLQDLIDQNKQRGERERVLKGLQKRIVGCPSLLEANRFLVQQLETVALMESVTQGKTSESKGPMKHVNDLCLFLFNDALVVTHEGSRHVPYTRRSETFYRFMVALSLTRLQVQDVPDSKYVQHAILLVSPKKRLLCSAEDYSSKVALLSILEETIRAALDVD</sequence>
<dbReference type="InterPro" id="IPR000219">
    <property type="entry name" value="DH_dom"/>
</dbReference>
<dbReference type="SMART" id="SM00325">
    <property type="entry name" value="RhoGEF"/>
    <property type="match status" value="1"/>
</dbReference>
<dbReference type="SUPFAM" id="SSF81383">
    <property type="entry name" value="F-box domain"/>
    <property type="match status" value="1"/>
</dbReference>
<organism evidence="4 5">
    <name type="scientific">Strongylocentrotus purpuratus</name>
    <name type="common">Purple sea urchin</name>
    <dbReference type="NCBI Taxonomy" id="7668"/>
    <lineage>
        <taxon>Eukaryota</taxon>
        <taxon>Metazoa</taxon>
        <taxon>Echinodermata</taxon>
        <taxon>Eleutherozoa</taxon>
        <taxon>Echinozoa</taxon>
        <taxon>Echinoidea</taxon>
        <taxon>Euechinoidea</taxon>
        <taxon>Echinacea</taxon>
        <taxon>Camarodonta</taxon>
        <taxon>Echinidea</taxon>
        <taxon>Strongylocentrotidae</taxon>
        <taxon>Strongylocentrotus</taxon>
    </lineage>
</organism>
<dbReference type="PANTHER" id="PTHR46857:SF1">
    <property type="entry name" value="EPITHELIAL CELL-TRANSFORMING SEQUENCE 2 ONCOGENE-LIKE"/>
    <property type="match status" value="1"/>
</dbReference>
<reference evidence="4" key="2">
    <citation type="submission" date="2021-01" db="UniProtKB">
        <authorList>
            <consortium name="EnsemblMetazoa"/>
        </authorList>
    </citation>
    <scope>IDENTIFICATION</scope>
</reference>
<dbReference type="InParanoid" id="A0A7M7PJU0"/>
<dbReference type="PROSITE" id="PS50010">
    <property type="entry name" value="DH_2"/>
    <property type="match status" value="1"/>
</dbReference>
<evidence type="ECO:0000259" key="3">
    <source>
        <dbReference type="PROSITE" id="PS50181"/>
    </source>
</evidence>
<feature type="compositionally biased region" description="Polar residues" evidence="1">
    <location>
        <begin position="1"/>
        <end position="20"/>
    </location>
</feature>
<feature type="region of interest" description="Disordered" evidence="1">
    <location>
        <begin position="675"/>
        <end position="709"/>
    </location>
</feature>
<dbReference type="PROSITE" id="PS50181">
    <property type="entry name" value="FBOX"/>
    <property type="match status" value="1"/>
</dbReference>
<evidence type="ECO:0000256" key="1">
    <source>
        <dbReference type="SAM" id="MobiDB-lite"/>
    </source>
</evidence>
<dbReference type="Pfam" id="PF12937">
    <property type="entry name" value="F-box-like"/>
    <property type="match status" value="1"/>
</dbReference>